<keyword evidence="5" id="KW-1185">Reference proteome</keyword>
<feature type="region of interest" description="Disordered" evidence="2">
    <location>
        <begin position="123"/>
        <end position="896"/>
    </location>
</feature>
<dbReference type="PANTHER" id="PTHR23148:SF0">
    <property type="entry name" value="SERINE_ARGININE REPETITIVE MATRIX PROTEIN 1"/>
    <property type="match status" value="1"/>
</dbReference>
<protein>
    <recommendedName>
        <fullName evidence="3">PWI domain-containing protein</fullName>
    </recommendedName>
</protein>
<evidence type="ECO:0000256" key="2">
    <source>
        <dbReference type="SAM" id="MobiDB-lite"/>
    </source>
</evidence>
<proteinExistence type="predicted"/>
<dbReference type="PROSITE" id="PS51025">
    <property type="entry name" value="PWI"/>
    <property type="match status" value="1"/>
</dbReference>
<feature type="compositionally biased region" description="Basic and acidic residues" evidence="2">
    <location>
        <begin position="775"/>
        <end position="784"/>
    </location>
</feature>
<comment type="caution">
    <text evidence="4">The sequence shown here is derived from an EMBL/GenBank/DDBJ whole genome shotgun (WGS) entry which is preliminary data.</text>
</comment>
<name>A0A822Y234_NELNU</name>
<sequence>MSGGFFRGTSADQDTRFSNKQAKLLKTQKFSPELDHLVDMTKVKMDVIRPWIANRVTELLGFEDEVLINFIYGLLDGKDVNGKEVQIQLTGFMEKNTGKFMKELWTLLLSAQKNASGVPQQFLDAKEEETRKKKAEADRITHEIQKKKEKELRELEREKMKKMDGEIDVLRTTNSASDPISRRSQSRASSVHPDEEKEADGINGSRGNNRVSRSPHLVDHSPSSHRSTHSRSISRSFSNSRSYSGDGHKSRSISGSPQPRRRSNSPEREYRSPRRRSISPHRRHSPRRSRSPLRRRSPHSRHKSPSLVRRRLPSPLRRRSPSIIRRRSPSPVRRRSPSPIRRRSPSLVRRRSPPPLRRRSPSPPRHRSPVRRRPPIRRRSRTPSRHRSPSPLGQSLSPPRRRSLSPGRRRSPLPRSPRYRRRSPRQRNRSGSPYRSHSPAYRSRRSLSRDRDLRSNGVDNRRYRYDASERKMSPVRKTPEREEVDRSIHARKEPVSVSRRPPISLRSPQRDPDDQRKARQKMPTISPSPEMSRSPSVNSPRERRMSPSEDSLSESPVRQTRERLYHRDSPSPARQPRKHVSRHDNSVTSEEEETSHARDGGDNRTDSSRKRAKHSPPIDSRKRSPSRNLRQERCSLEKLDHRGSGEDWSHLNDTLLRKKDGEKKSEKASARTDPPRSPTKQKSPMLEEIEYGPGRPEGESYSLDRVRDEKRDSPIEELQRSHPRDGQKSDEKKHSRSSHSEGTDRVHKMEAVNKSMKKVDRKNRAIATGSESEENDKYRLEYMEKRKHKRMDRHEMNSEDDECHDSEIDERKEAKRRRKEEKRLRKEEKRRRREERHRRKEEKRAAKLKAKSMDTVTPPSDFEKNRNDGNDSDDEADLRRESHPCGADDTESEQKKLEIELRKKALESLRAKKGINN</sequence>
<feature type="compositionally biased region" description="Basic and acidic residues" evidence="2">
    <location>
        <begin position="559"/>
        <end position="569"/>
    </location>
</feature>
<dbReference type="InterPro" id="IPR002483">
    <property type="entry name" value="PWI_dom"/>
</dbReference>
<feature type="domain" description="PWI" evidence="3">
    <location>
        <begin position="27"/>
        <end position="125"/>
    </location>
</feature>
<feature type="compositionally biased region" description="Polar residues" evidence="2">
    <location>
        <begin position="523"/>
        <end position="539"/>
    </location>
</feature>
<feature type="compositionally biased region" description="Polar residues" evidence="2">
    <location>
        <begin position="171"/>
        <end position="189"/>
    </location>
</feature>
<dbReference type="PANTHER" id="PTHR23148">
    <property type="entry name" value="SERINE/ARGININE REGULATED NUCLEAR MATRIX PROTEIN"/>
    <property type="match status" value="1"/>
</dbReference>
<feature type="compositionally biased region" description="Basic and acidic residues" evidence="2">
    <location>
        <begin position="594"/>
        <end position="609"/>
    </location>
</feature>
<feature type="compositionally biased region" description="Polar residues" evidence="2">
    <location>
        <begin position="548"/>
        <end position="558"/>
    </location>
</feature>
<organism evidence="4 5">
    <name type="scientific">Nelumbo nucifera</name>
    <name type="common">Sacred lotus</name>
    <dbReference type="NCBI Taxonomy" id="4432"/>
    <lineage>
        <taxon>Eukaryota</taxon>
        <taxon>Viridiplantae</taxon>
        <taxon>Streptophyta</taxon>
        <taxon>Embryophyta</taxon>
        <taxon>Tracheophyta</taxon>
        <taxon>Spermatophyta</taxon>
        <taxon>Magnoliopsida</taxon>
        <taxon>Proteales</taxon>
        <taxon>Nelumbonaceae</taxon>
        <taxon>Nelumbo</taxon>
    </lineage>
</organism>
<dbReference type="Pfam" id="PF01480">
    <property type="entry name" value="PWI"/>
    <property type="match status" value="1"/>
</dbReference>
<dbReference type="InterPro" id="IPR036483">
    <property type="entry name" value="PWI_dom_sf"/>
</dbReference>
<dbReference type="GO" id="GO:0006397">
    <property type="term" value="P:mRNA processing"/>
    <property type="evidence" value="ECO:0007669"/>
    <property type="project" value="UniProtKB-KW"/>
</dbReference>
<feature type="compositionally biased region" description="Basic and acidic residues" evidence="2">
    <location>
        <begin position="124"/>
        <end position="169"/>
    </location>
</feature>
<evidence type="ECO:0000313" key="5">
    <source>
        <dbReference type="Proteomes" id="UP000607653"/>
    </source>
</evidence>
<gene>
    <name evidence="4" type="ORF">HUJ06_027975</name>
</gene>
<dbReference type="AlphaFoldDB" id="A0A822Y234"/>
<evidence type="ECO:0000259" key="3">
    <source>
        <dbReference type="PROSITE" id="PS51025"/>
    </source>
</evidence>
<reference evidence="4 5" key="1">
    <citation type="journal article" date="2020" name="Mol. Biol. Evol.">
        <title>Distinct Expression and Methylation Patterns for Genes with Different Fates following a Single Whole-Genome Duplication in Flowering Plants.</title>
        <authorList>
            <person name="Shi T."/>
            <person name="Rahmani R.S."/>
            <person name="Gugger P.F."/>
            <person name="Wang M."/>
            <person name="Li H."/>
            <person name="Zhang Y."/>
            <person name="Li Z."/>
            <person name="Wang Q."/>
            <person name="Van de Peer Y."/>
            <person name="Marchal K."/>
            <person name="Chen J."/>
        </authorList>
    </citation>
    <scope>NUCLEOTIDE SEQUENCE [LARGE SCALE GENOMIC DNA]</scope>
    <source>
        <tissue evidence="4">Leaf</tissue>
    </source>
</reference>
<feature type="compositionally biased region" description="Basic residues" evidence="2">
    <location>
        <begin position="399"/>
        <end position="428"/>
    </location>
</feature>
<evidence type="ECO:0000256" key="1">
    <source>
        <dbReference type="ARBA" id="ARBA00022664"/>
    </source>
</evidence>
<dbReference type="SMART" id="SM00311">
    <property type="entry name" value="PWI"/>
    <property type="match status" value="1"/>
</dbReference>
<feature type="compositionally biased region" description="Basic and acidic residues" evidence="2">
    <location>
        <begin position="629"/>
        <end position="674"/>
    </location>
</feature>
<feature type="compositionally biased region" description="Basic residues" evidence="2">
    <location>
        <begin position="828"/>
        <end position="850"/>
    </location>
</feature>
<dbReference type="Proteomes" id="UP000607653">
    <property type="component" value="Unassembled WGS sequence"/>
</dbReference>
<feature type="compositionally biased region" description="Basic residues" evidence="2">
    <location>
        <begin position="273"/>
        <end position="388"/>
    </location>
</feature>
<dbReference type="Gene3D" id="1.20.1390.10">
    <property type="entry name" value="PWI domain"/>
    <property type="match status" value="1"/>
</dbReference>
<dbReference type="SUPFAM" id="SSF101233">
    <property type="entry name" value="PWI domain"/>
    <property type="match status" value="1"/>
</dbReference>
<evidence type="ECO:0000313" key="4">
    <source>
        <dbReference type="EMBL" id="DAD26507.1"/>
    </source>
</evidence>
<feature type="compositionally biased region" description="Basic and acidic residues" evidence="2">
    <location>
        <begin position="447"/>
        <end position="494"/>
    </location>
</feature>
<accession>A0A822Y234</accession>
<dbReference type="EMBL" id="DUZY01000002">
    <property type="protein sequence ID" value="DAD26507.1"/>
    <property type="molecule type" value="Genomic_DNA"/>
</dbReference>
<dbReference type="InterPro" id="IPR052225">
    <property type="entry name" value="Ser/Arg_repetitive_matrix"/>
</dbReference>
<feature type="compositionally biased region" description="Basic and acidic residues" evidence="2">
    <location>
        <begin position="696"/>
        <end position="751"/>
    </location>
</feature>
<feature type="compositionally biased region" description="Low complexity" evidence="2">
    <location>
        <begin position="389"/>
        <end position="398"/>
    </location>
</feature>
<feature type="compositionally biased region" description="Basic and acidic residues" evidence="2">
    <location>
        <begin position="508"/>
        <end position="517"/>
    </location>
</feature>
<keyword evidence="1" id="KW-0507">mRNA processing</keyword>
<feature type="compositionally biased region" description="Low complexity" evidence="2">
    <location>
        <begin position="220"/>
        <end position="244"/>
    </location>
</feature>